<dbReference type="PANTHER" id="PTHR33710">
    <property type="entry name" value="BNAC02G09200D PROTEIN"/>
    <property type="match status" value="1"/>
</dbReference>
<keyword evidence="4" id="KW-0695">RNA-directed DNA polymerase</keyword>
<reference evidence="4 5" key="1">
    <citation type="journal article" date="2018" name="Mol. Plant">
        <title>The genome of Artemisia annua provides insight into the evolution of Asteraceae family and artemisinin biosynthesis.</title>
        <authorList>
            <person name="Shen Q."/>
            <person name="Zhang L."/>
            <person name="Liao Z."/>
            <person name="Wang S."/>
            <person name="Yan T."/>
            <person name="Shi P."/>
            <person name="Liu M."/>
            <person name="Fu X."/>
            <person name="Pan Q."/>
            <person name="Wang Y."/>
            <person name="Lv Z."/>
            <person name="Lu X."/>
            <person name="Zhang F."/>
            <person name="Jiang W."/>
            <person name="Ma Y."/>
            <person name="Chen M."/>
            <person name="Hao X."/>
            <person name="Li L."/>
            <person name="Tang Y."/>
            <person name="Lv G."/>
            <person name="Zhou Y."/>
            <person name="Sun X."/>
            <person name="Brodelius P.E."/>
            <person name="Rose J.K.C."/>
            <person name="Tang K."/>
        </authorList>
    </citation>
    <scope>NUCLEOTIDE SEQUENCE [LARGE SCALE GENOMIC DNA]</scope>
    <source>
        <strain evidence="5">cv. Huhao1</strain>
        <tissue evidence="4">Leaf</tissue>
    </source>
</reference>
<dbReference type="InterPro" id="IPR036691">
    <property type="entry name" value="Endo/exonu/phosph_ase_sf"/>
</dbReference>
<dbReference type="AlphaFoldDB" id="A0A2U1PNY6"/>
<sequence length="832" mass="93015">MREKEEAWQEVQPRKNNIRRTHNGESNKEITKFYISNLPNGCIPGDVKRILGDFGDIVGTYIARKKDKEGNRFGFVSFRRVRNVFDLEKRLNGIKMGACRLKVNIAKFAAENNGMWEKEARPNRSFEKKEEVQNKQQAKSAKVFHPAGGLSFREALDGKKKSNEHFVAGHHVKSLVVPENTSAFPEVFGKTLVGRVVDVKSLVAMDRVLGDIGLAGVEIIYIGGLSLLLKFVNHDEAADFLLRVDVWSRWFSVLDTWEGQSLPFERIAWLKILGVPLNLAVNGVYDNIAGLFGKVVHAAQASLDDGNISVVRVGVLVGEGDVVSDYVNLRWRDKSFKVWVIEDPRDWDPECSGVDILEEGELREEVELNNCGEQNEVGDSQQPHACMDSLSKNDVVEGNNSFCFKLLGIDSVPSTQEEPIEQGNNRIDGAAIFEDLDLNVRAYEECGGTGFVSRSNQTLDQVVEGEVGVDNLVAKEVEATVDVGEAVGVLLADHLELVKEAMVSEGIGGLVKGPWVGNIRKKEGINFVALQESKLSRVCEADLRPFWGGSRFEMDFVGSLGSAGGVVSMWDPLVFEAVESLKDTNFLLVRGKLKGSGDSLNVMNVYAPQSSSAKTLLWSKIEDVANRYQGMWLIAGDFNVVRSPEERRNSVFKAGCARVFNEFIHNMGLKEFSLKGRQFTCIRDNGRKLSKLDRMLVCPDLFDKWPEACLRVISGPHSDHSPLILVMKTVDFGPRPFRTFNSWFSKPGFEEAVREAVVSFSGCGCPDKVLTQKFAYIRDRLKRWRDDMIKKEGEEEAAALAELEELECALESRDLEEEEVWTMGECKKEQVH</sequence>
<dbReference type="PROSITE" id="PS50102">
    <property type="entry name" value="RRM"/>
    <property type="match status" value="1"/>
</dbReference>
<name>A0A2U1PNY6_ARTAN</name>
<dbReference type="Pfam" id="PF00076">
    <property type="entry name" value="RRM_1"/>
    <property type="match status" value="1"/>
</dbReference>
<dbReference type="GO" id="GO:0003723">
    <property type="term" value="F:RNA binding"/>
    <property type="evidence" value="ECO:0007669"/>
    <property type="project" value="UniProtKB-UniRule"/>
</dbReference>
<dbReference type="Proteomes" id="UP000245207">
    <property type="component" value="Unassembled WGS sequence"/>
</dbReference>
<dbReference type="GO" id="GO:0003964">
    <property type="term" value="F:RNA-directed DNA polymerase activity"/>
    <property type="evidence" value="ECO:0007669"/>
    <property type="project" value="UniProtKB-KW"/>
</dbReference>
<feature type="region of interest" description="Disordered" evidence="2">
    <location>
        <begin position="1"/>
        <end position="23"/>
    </location>
</feature>
<feature type="domain" description="RRM" evidence="3">
    <location>
        <begin position="31"/>
        <end position="108"/>
    </location>
</feature>
<dbReference type="Gene3D" id="3.30.70.330">
    <property type="match status" value="1"/>
</dbReference>
<dbReference type="EMBL" id="PKPP01000914">
    <property type="protein sequence ID" value="PWA87455.1"/>
    <property type="molecule type" value="Genomic_DNA"/>
</dbReference>
<keyword evidence="4" id="KW-0548">Nucleotidyltransferase</keyword>
<comment type="caution">
    <text evidence="4">The sequence shown here is derived from an EMBL/GenBank/DDBJ whole genome shotgun (WGS) entry which is preliminary data.</text>
</comment>
<evidence type="ECO:0000313" key="4">
    <source>
        <dbReference type="EMBL" id="PWA87455.1"/>
    </source>
</evidence>
<gene>
    <name evidence="4" type="ORF">CTI12_AA131100</name>
</gene>
<dbReference type="SUPFAM" id="SSF54928">
    <property type="entry name" value="RNA-binding domain, RBD"/>
    <property type="match status" value="1"/>
</dbReference>
<keyword evidence="5" id="KW-1185">Reference proteome</keyword>
<dbReference type="SMART" id="SM00360">
    <property type="entry name" value="RRM"/>
    <property type="match status" value="1"/>
</dbReference>
<protein>
    <submittedName>
        <fullName evidence="4">RNA-directed DNA polymerase, eukaryota</fullName>
    </submittedName>
</protein>
<dbReference type="InterPro" id="IPR012677">
    <property type="entry name" value="Nucleotide-bd_a/b_plait_sf"/>
</dbReference>
<dbReference type="SUPFAM" id="SSF56219">
    <property type="entry name" value="DNase I-like"/>
    <property type="match status" value="1"/>
</dbReference>
<dbReference type="Gene3D" id="3.60.10.10">
    <property type="entry name" value="Endonuclease/exonuclease/phosphatase"/>
    <property type="match status" value="1"/>
</dbReference>
<dbReference type="CDD" id="cd00590">
    <property type="entry name" value="RRM_SF"/>
    <property type="match status" value="1"/>
</dbReference>
<evidence type="ECO:0000313" key="5">
    <source>
        <dbReference type="Proteomes" id="UP000245207"/>
    </source>
</evidence>
<dbReference type="InterPro" id="IPR035979">
    <property type="entry name" value="RBD_domain_sf"/>
</dbReference>
<evidence type="ECO:0000256" key="2">
    <source>
        <dbReference type="SAM" id="MobiDB-lite"/>
    </source>
</evidence>
<dbReference type="PANTHER" id="PTHR33710:SF64">
    <property type="entry name" value="ENDONUCLEASE_EXONUCLEASE_PHOSPHATASE DOMAIN-CONTAINING PROTEIN"/>
    <property type="match status" value="1"/>
</dbReference>
<keyword evidence="1" id="KW-0694">RNA-binding</keyword>
<keyword evidence="4" id="KW-0808">Transferase</keyword>
<evidence type="ECO:0000256" key="1">
    <source>
        <dbReference type="PROSITE-ProRule" id="PRU00176"/>
    </source>
</evidence>
<proteinExistence type="predicted"/>
<dbReference type="OrthoDB" id="786283at2759"/>
<evidence type="ECO:0000259" key="3">
    <source>
        <dbReference type="PROSITE" id="PS50102"/>
    </source>
</evidence>
<accession>A0A2U1PNY6</accession>
<dbReference type="InterPro" id="IPR000504">
    <property type="entry name" value="RRM_dom"/>
</dbReference>
<organism evidence="4 5">
    <name type="scientific">Artemisia annua</name>
    <name type="common">Sweet wormwood</name>
    <dbReference type="NCBI Taxonomy" id="35608"/>
    <lineage>
        <taxon>Eukaryota</taxon>
        <taxon>Viridiplantae</taxon>
        <taxon>Streptophyta</taxon>
        <taxon>Embryophyta</taxon>
        <taxon>Tracheophyta</taxon>
        <taxon>Spermatophyta</taxon>
        <taxon>Magnoliopsida</taxon>
        <taxon>eudicotyledons</taxon>
        <taxon>Gunneridae</taxon>
        <taxon>Pentapetalae</taxon>
        <taxon>asterids</taxon>
        <taxon>campanulids</taxon>
        <taxon>Asterales</taxon>
        <taxon>Asteraceae</taxon>
        <taxon>Asteroideae</taxon>
        <taxon>Anthemideae</taxon>
        <taxon>Artemisiinae</taxon>
        <taxon>Artemisia</taxon>
    </lineage>
</organism>